<dbReference type="AlphaFoldDB" id="A0AAV5GU54"/>
<feature type="compositionally biased region" description="Low complexity" evidence="1">
    <location>
        <begin position="262"/>
        <end position="275"/>
    </location>
</feature>
<feature type="compositionally biased region" description="Low complexity" evidence="1">
    <location>
        <begin position="37"/>
        <end position="55"/>
    </location>
</feature>
<sequence>MLALKSLHIPHLSASSSRNPSPAPSQPATPTLPPASPAASAAPSGTVTPATSARSSPHRKPHRSSSPRGRDGAAKDSRPVPPKPERRSTIGASLSALTSSRSASPAANGTAPKSPSLPAGLTITPTPSASPGPPSPAGGAVPARSASDDRSGLRPLRGLSRSTSASGKKRSKSSDRVDDLVPTPAAAAAAQAVKVKKPGLMASFGRGGRGLALGGTQSQPGTSRATAVGVHGAVGGAAGSAGLAGVANSSMKPNASSAAHSGAATPLGGAHAAAPGAGGAGAHASVQLHQLADSYVGKVSLRLGEAVNKVFLPPPMGAGGVLDKAAEKAEGAFGGVASTFKGRPAPRLARAKEVGEAITAELQAALHDHYLLRTLIRSSVLKALSLFLTRLSALLLTPTPSDPMLLPAYFAAPRTLKEADALPAALRFNLQVVRCAYEVKHALSAIADPAAGFPHFVEETLKPWRIKLGELIGRAMGPFVQSARLAVGEACARARLEGANGSDGASSAAAAAAAAAGTASALGLNGLTPPVPAAHARPSATSQLRSLSLGRSTAAAAAVSPVPPGVLSDKAAAAANAAASAGPLWLRDLSAYLDAFARVVARLECGTDADKWFVSVATAACWKGMLHLSARAIGPVGLAAPAPVEHDCAAEKAVPRRGLLGGAGIKKTPSPPRSPPLAPTELHAAHSASNGLHGAAGPSPSDVAFIRLLSDLELLEARLKAFLVASLSTPATVLAPSPASTDDCPAVGTEHGCGLCRTARTFDDESSDSSDDEDDGEVERRRAAADPRRESRLALSAMREAMQALSAMVVVVRASKDLGVLREALEDRTQPAAPQPQGSAPLTPSALFALSEQPPLASPAAPTHTAVTIVPSSSSLSAQCPTLRSALLTLPPLLLLHLVASRVSPARSFRLPHGLWSLRGGWAEYASELRGFAAGEEWEAEVAWEMGGEADRVLAALVDEGKEDAKGAAAGAALRRADRDALETLKAAIKRASA</sequence>
<proteinExistence type="predicted"/>
<feature type="compositionally biased region" description="Basic residues" evidence="1">
    <location>
        <begin position="56"/>
        <end position="65"/>
    </location>
</feature>
<evidence type="ECO:0000313" key="2">
    <source>
        <dbReference type="EMBL" id="GJN92892.1"/>
    </source>
</evidence>
<feature type="compositionally biased region" description="Basic and acidic residues" evidence="1">
    <location>
        <begin position="778"/>
        <end position="790"/>
    </location>
</feature>
<name>A0AAV5GU54_9BASI</name>
<feature type="compositionally biased region" description="Acidic residues" evidence="1">
    <location>
        <begin position="764"/>
        <end position="777"/>
    </location>
</feature>
<feature type="compositionally biased region" description="Pro residues" evidence="1">
    <location>
        <begin position="21"/>
        <end position="36"/>
    </location>
</feature>
<protein>
    <submittedName>
        <fullName evidence="2">Uncharacterized protein</fullName>
    </submittedName>
</protein>
<feature type="compositionally biased region" description="Low complexity" evidence="1">
    <location>
        <begin position="92"/>
        <end position="107"/>
    </location>
</feature>
<feature type="compositionally biased region" description="Pro residues" evidence="1">
    <location>
        <begin position="669"/>
        <end position="678"/>
    </location>
</feature>
<feature type="compositionally biased region" description="Low complexity" evidence="1">
    <location>
        <begin position="153"/>
        <end position="164"/>
    </location>
</feature>
<evidence type="ECO:0000256" key="1">
    <source>
        <dbReference type="SAM" id="MobiDB-lite"/>
    </source>
</evidence>
<accession>A0AAV5GU54</accession>
<reference evidence="2 3" key="1">
    <citation type="submission" date="2021-12" db="EMBL/GenBank/DDBJ databases">
        <title>High titer production of polyol ester of fatty acids by Rhodotorula paludigena BS15 towards product separation-free biomass refinery.</title>
        <authorList>
            <person name="Mano J."/>
            <person name="Ono H."/>
            <person name="Tanaka T."/>
            <person name="Naito K."/>
            <person name="Sushida H."/>
            <person name="Ike M."/>
            <person name="Tokuyasu K."/>
            <person name="Kitaoka M."/>
        </authorList>
    </citation>
    <scope>NUCLEOTIDE SEQUENCE [LARGE SCALE GENOMIC DNA]</scope>
    <source>
        <strain evidence="2 3">BS15</strain>
    </source>
</reference>
<gene>
    <name evidence="2" type="ORF">Rhopal_005932-T1</name>
</gene>
<feature type="region of interest" description="Disordered" evidence="1">
    <location>
        <begin position="249"/>
        <end position="279"/>
    </location>
</feature>
<feature type="region of interest" description="Disordered" evidence="1">
    <location>
        <begin position="660"/>
        <end position="681"/>
    </location>
</feature>
<organism evidence="2 3">
    <name type="scientific">Rhodotorula paludigena</name>
    <dbReference type="NCBI Taxonomy" id="86838"/>
    <lineage>
        <taxon>Eukaryota</taxon>
        <taxon>Fungi</taxon>
        <taxon>Dikarya</taxon>
        <taxon>Basidiomycota</taxon>
        <taxon>Pucciniomycotina</taxon>
        <taxon>Microbotryomycetes</taxon>
        <taxon>Sporidiobolales</taxon>
        <taxon>Sporidiobolaceae</taxon>
        <taxon>Rhodotorula</taxon>
    </lineage>
</organism>
<feature type="compositionally biased region" description="Polar residues" evidence="1">
    <location>
        <begin position="249"/>
        <end position="259"/>
    </location>
</feature>
<dbReference type="EMBL" id="BQKY01000012">
    <property type="protein sequence ID" value="GJN92892.1"/>
    <property type="molecule type" value="Genomic_DNA"/>
</dbReference>
<feature type="region of interest" description="Disordered" evidence="1">
    <location>
        <begin position="1"/>
        <end position="180"/>
    </location>
</feature>
<keyword evidence="3" id="KW-1185">Reference proteome</keyword>
<feature type="compositionally biased region" description="Basic and acidic residues" evidence="1">
    <location>
        <begin position="68"/>
        <end position="88"/>
    </location>
</feature>
<dbReference type="Proteomes" id="UP001342314">
    <property type="component" value="Unassembled WGS sequence"/>
</dbReference>
<comment type="caution">
    <text evidence="2">The sequence shown here is derived from an EMBL/GenBank/DDBJ whole genome shotgun (WGS) entry which is preliminary data.</text>
</comment>
<feature type="region of interest" description="Disordered" evidence="1">
    <location>
        <begin position="761"/>
        <end position="790"/>
    </location>
</feature>
<evidence type="ECO:0000313" key="3">
    <source>
        <dbReference type="Proteomes" id="UP001342314"/>
    </source>
</evidence>